<keyword evidence="2" id="KW-0813">Transport</keyword>
<dbReference type="AlphaFoldDB" id="A0A3B1BUM8"/>
<dbReference type="PANTHER" id="PTHR33910:SF1">
    <property type="entry name" value="PROTEIN TRANSLOCASE SUBUNIT SECE"/>
    <property type="match status" value="1"/>
</dbReference>
<dbReference type="GO" id="GO:0005886">
    <property type="term" value="C:plasma membrane"/>
    <property type="evidence" value="ECO:0007669"/>
    <property type="project" value="TreeGrafter"/>
</dbReference>
<evidence type="ECO:0000256" key="4">
    <source>
        <dbReference type="ARBA" id="ARBA00022692"/>
    </source>
</evidence>
<gene>
    <name evidence="10" type="ORF">MNBD_NITROSPINAE01-1862</name>
</gene>
<evidence type="ECO:0000256" key="5">
    <source>
        <dbReference type="ARBA" id="ARBA00022927"/>
    </source>
</evidence>
<dbReference type="EMBL" id="UOGC01000122">
    <property type="protein sequence ID" value="VAX21619.1"/>
    <property type="molecule type" value="Genomic_DNA"/>
</dbReference>
<evidence type="ECO:0000256" key="8">
    <source>
        <dbReference type="ARBA" id="ARBA00023136"/>
    </source>
</evidence>
<keyword evidence="7" id="KW-0811">Translocation</keyword>
<sequence length="63" mass="7118">MEQIRKFSQYLKEVKIETKKVTFPSRKDTIATTIAVLVVVMLIGFYLGVVDFILSKLVGLALN</sequence>
<dbReference type="GO" id="GO:0043952">
    <property type="term" value="P:protein transport by the Sec complex"/>
    <property type="evidence" value="ECO:0007669"/>
    <property type="project" value="TreeGrafter"/>
</dbReference>
<dbReference type="Pfam" id="PF00584">
    <property type="entry name" value="SecE"/>
    <property type="match status" value="1"/>
</dbReference>
<proteinExistence type="inferred from homology"/>
<evidence type="ECO:0000256" key="3">
    <source>
        <dbReference type="ARBA" id="ARBA00022475"/>
    </source>
</evidence>
<keyword evidence="8 9" id="KW-0472">Membrane</keyword>
<keyword evidence="4 9" id="KW-0812">Transmembrane</keyword>
<dbReference type="InterPro" id="IPR001901">
    <property type="entry name" value="Translocase_SecE/Sec61-g"/>
</dbReference>
<dbReference type="GO" id="GO:0008320">
    <property type="term" value="F:protein transmembrane transporter activity"/>
    <property type="evidence" value="ECO:0007669"/>
    <property type="project" value="InterPro"/>
</dbReference>
<accession>A0A3B1BUM8</accession>
<dbReference type="Gene3D" id="1.20.5.1030">
    <property type="entry name" value="Preprotein translocase secy subunit"/>
    <property type="match status" value="1"/>
</dbReference>
<comment type="subcellular location">
    <subcellularLocation>
        <location evidence="1">Membrane</location>
    </subcellularLocation>
</comment>
<keyword evidence="3" id="KW-1003">Cell membrane</keyword>
<evidence type="ECO:0000256" key="9">
    <source>
        <dbReference type="SAM" id="Phobius"/>
    </source>
</evidence>
<evidence type="ECO:0000256" key="1">
    <source>
        <dbReference type="ARBA" id="ARBA00004370"/>
    </source>
</evidence>
<organism evidence="10">
    <name type="scientific">hydrothermal vent metagenome</name>
    <dbReference type="NCBI Taxonomy" id="652676"/>
    <lineage>
        <taxon>unclassified sequences</taxon>
        <taxon>metagenomes</taxon>
        <taxon>ecological metagenomes</taxon>
    </lineage>
</organism>
<dbReference type="GO" id="GO:0006605">
    <property type="term" value="P:protein targeting"/>
    <property type="evidence" value="ECO:0007669"/>
    <property type="project" value="InterPro"/>
</dbReference>
<evidence type="ECO:0000256" key="7">
    <source>
        <dbReference type="ARBA" id="ARBA00023010"/>
    </source>
</evidence>
<evidence type="ECO:0000256" key="2">
    <source>
        <dbReference type="ARBA" id="ARBA00022448"/>
    </source>
</evidence>
<keyword evidence="5" id="KW-0653">Protein transport</keyword>
<reference evidence="10" key="1">
    <citation type="submission" date="2018-06" db="EMBL/GenBank/DDBJ databases">
        <authorList>
            <person name="Zhirakovskaya E."/>
        </authorList>
    </citation>
    <scope>NUCLEOTIDE SEQUENCE</scope>
</reference>
<dbReference type="InterPro" id="IPR005807">
    <property type="entry name" value="SecE_bac"/>
</dbReference>
<dbReference type="GO" id="GO:0006886">
    <property type="term" value="P:intracellular protein transport"/>
    <property type="evidence" value="ECO:0007669"/>
    <property type="project" value="InterPro"/>
</dbReference>
<name>A0A3B1BUM8_9ZZZZ</name>
<feature type="transmembrane region" description="Helical" evidence="9">
    <location>
        <begin position="29"/>
        <end position="54"/>
    </location>
</feature>
<evidence type="ECO:0000256" key="6">
    <source>
        <dbReference type="ARBA" id="ARBA00022989"/>
    </source>
</evidence>
<dbReference type="NCBIfam" id="TIGR00964">
    <property type="entry name" value="secE_bact"/>
    <property type="match status" value="1"/>
</dbReference>
<keyword evidence="6 9" id="KW-1133">Transmembrane helix</keyword>
<dbReference type="GO" id="GO:0009306">
    <property type="term" value="P:protein secretion"/>
    <property type="evidence" value="ECO:0007669"/>
    <property type="project" value="InterPro"/>
</dbReference>
<protein>
    <recommendedName>
        <fullName evidence="11">Protein translocase subunit SecE</fullName>
    </recommendedName>
</protein>
<dbReference type="HAMAP" id="MF_00422">
    <property type="entry name" value="SecE"/>
    <property type="match status" value="1"/>
</dbReference>
<dbReference type="InterPro" id="IPR038379">
    <property type="entry name" value="SecE_sf"/>
</dbReference>
<evidence type="ECO:0000313" key="10">
    <source>
        <dbReference type="EMBL" id="VAX21619.1"/>
    </source>
</evidence>
<dbReference type="PANTHER" id="PTHR33910">
    <property type="entry name" value="PROTEIN TRANSLOCASE SUBUNIT SECE"/>
    <property type="match status" value="1"/>
</dbReference>
<evidence type="ECO:0008006" key="11">
    <source>
        <dbReference type="Google" id="ProtNLM"/>
    </source>
</evidence>